<organism evidence="1 2">
    <name type="scientific">Alkalicoccobacillus gibsonii</name>
    <dbReference type="NCBI Taxonomy" id="79881"/>
    <lineage>
        <taxon>Bacteria</taxon>
        <taxon>Bacillati</taxon>
        <taxon>Bacillota</taxon>
        <taxon>Bacilli</taxon>
        <taxon>Bacillales</taxon>
        <taxon>Bacillaceae</taxon>
        <taxon>Alkalicoccobacillus</taxon>
    </lineage>
</organism>
<dbReference type="RefSeq" id="WP_343129179.1">
    <property type="nucleotide sequence ID" value="NZ_JBCITK010000001.1"/>
</dbReference>
<reference evidence="1 2" key="1">
    <citation type="submission" date="2024-03" db="EMBL/GenBank/DDBJ databases">
        <title>Bacilli Hybrid Assemblies.</title>
        <authorList>
            <person name="Kovac J."/>
        </authorList>
    </citation>
    <scope>NUCLEOTIDE SEQUENCE [LARGE SCALE GENOMIC DNA]</scope>
    <source>
        <strain evidence="1 2">FSL R7-0666</strain>
    </source>
</reference>
<name>A0ABU9VFK3_9BACI</name>
<dbReference type="EMBL" id="JBCITK010000001">
    <property type="protein sequence ID" value="MEN0642018.1"/>
    <property type="molecule type" value="Genomic_DNA"/>
</dbReference>
<dbReference type="Pfam" id="PF02810">
    <property type="entry name" value="SEC-C"/>
    <property type="match status" value="1"/>
</dbReference>
<sequence>MEMTVGRNEPCPCGSGKKYKKCCMNKKQVTDINQAREERVAQQKHQLTKKLQAFMDKKVTYSEFLTLQSEFHRRSNRLVPERIEEGYVNFWLNFFYAHENGLTGVKWFLKEEGHRLQSAEKELAEQWTTLKPRLVQAVDQLEQEIVFKDLYTEETFKMTKDTENLPTFRPWYGTVGLIEFFGETPFFNGIRILQGPDHVERAKLAIDRLMAEEKVSHDEAMTQYFPEVLGALLAKEQRPFSMTQRKTIQMTIEADVEQTQAFATLLKDRDEFVVYDWRDQQKHLTQAENWATYKDSAVDSEVLMADAVAALEFSGTHMTYTTYTEEKAEWFKQLLEDYPQFVKSYKESASSHPVGAMAFSNKLLQMTGEPPEYFALYAEQAKSFDLSAPIPALDQHSIYELVDNNQMDAAESWFRQSEFNLYDQVITKYQTVDVTFDINHFRKEAGLPESPFVTQKESRESSVKPIYYHNNQFLSVKQEDIETYEDLGFSPATVDAFYHDPILRFFKEKTDGKAAGTVRKYRTSLFTIRYSLEVQRTKDWSDCTKDFWRKHLLIDLFENDVISQTQVKDLLSTIKAFTKWLDQNTGTAIHADAAAVCSELESSLIEAVQVYNLSSDSGRFSLPQYQKVDPKATGGLFKVTEVTEDRVHVKSMDTKETVTFSLPKKAQKLVNEGLILEAVVDEDENQETVLAKLLNVYPKEAFQYL</sequence>
<protein>
    <submittedName>
        <fullName evidence="1">SEC-C domain-containing protein</fullName>
    </submittedName>
</protein>
<comment type="caution">
    <text evidence="1">The sequence shown here is derived from an EMBL/GenBank/DDBJ whole genome shotgun (WGS) entry which is preliminary data.</text>
</comment>
<dbReference type="Gene3D" id="3.10.450.50">
    <property type="match status" value="1"/>
</dbReference>
<dbReference type="SUPFAM" id="SSF103642">
    <property type="entry name" value="Sec-C motif"/>
    <property type="match status" value="1"/>
</dbReference>
<dbReference type="InterPro" id="IPR004027">
    <property type="entry name" value="SEC_C_motif"/>
</dbReference>
<dbReference type="Proteomes" id="UP001418796">
    <property type="component" value="Unassembled WGS sequence"/>
</dbReference>
<accession>A0ABU9VFK3</accession>
<keyword evidence="2" id="KW-1185">Reference proteome</keyword>
<gene>
    <name evidence="1" type="ORF">MKY91_02430</name>
</gene>
<evidence type="ECO:0000313" key="2">
    <source>
        <dbReference type="Proteomes" id="UP001418796"/>
    </source>
</evidence>
<evidence type="ECO:0000313" key="1">
    <source>
        <dbReference type="EMBL" id="MEN0642018.1"/>
    </source>
</evidence>
<proteinExistence type="predicted"/>